<sequence length="104" mass="12328">LKLSQRIQEEEATYSEIDLPERISEKNDYKELLQKVFNVCNTLFRKIVQTKEKTTRMNTILELERLVLNRTKDFNSKILVEKGLEKDKNPIFESTKDLEISHSL</sequence>
<dbReference type="EMBL" id="CAJVQB010012117">
    <property type="protein sequence ID" value="CAG8752924.1"/>
    <property type="molecule type" value="Genomic_DNA"/>
</dbReference>
<feature type="non-terminal residue" evidence="1">
    <location>
        <position position="1"/>
    </location>
</feature>
<keyword evidence="2" id="KW-1185">Reference proteome</keyword>
<gene>
    <name evidence="1" type="ORF">GMARGA_LOCUS16599</name>
</gene>
<comment type="caution">
    <text evidence="1">The sequence shown here is derived from an EMBL/GenBank/DDBJ whole genome shotgun (WGS) entry which is preliminary data.</text>
</comment>
<accession>A0ABN7VB38</accession>
<protein>
    <submittedName>
        <fullName evidence="1">7383_t:CDS:1</fullName>
    </submittedName>
</protein>
<proteinExistence type="predicted"/>
<organism evidence="1 2">
    <name type="scientific">Gigaspora margarita</name>
    <dbReference type="NCBI Taxonomy" id="4874"/>
    <lineage>
        <taxon>Eukaryota</taxon>
        <taxon>Fungi</taxon>
        <taxon>Fungi incertae sedis</taxon>
        <taxon>Mucoromycota</taxon>
        <taxon>Glomeromycotina</taxon>
        <taxon>Glomeromycetes</taxon>
        <taxon>Diversisporales</taxon>
        <taxon>Gigasporaceae</taxon>
        <taxon>Gigaspora</taxon>
    </lineage>
</organism>
<reference evidence="1 2" key="1">
    <citation type="submission" date="2021-06" db="EMBL/GenBank/DDBJ databases">
        <authorList>
            <person name="Kallberg Y."/>
            <person name="Tangrot J."/>
            <person name="Rosling A."/>
        </authorList>
    </citation>
    <scope>NUCLEOTIDE SEQUENCE [LARGE SCALE GENOMIC DNA]</scope>
    <source>
        <strain evidence="1 2">120-4 pot B 10/14</strain>
    </source>
</reference>
<evidence type="ECO:0000313" key="1">
    <source>
        <dbReference type="EMBL" id="CAG8752924.1"/>
    </source>
</evidence>
<dbReference type="Proteomes" id="UP000789901">
    <property type="component" value="Unassembled WGS sequence"/>
</dbReference>
<evidence type="ECO:0000313" key="2">
    <source>
        <dbReference type="Proteomes" id="UP000789901"/>
    </source>
</evidence>
<name>A0ABN7VB38_GIGMA</name>